<dbReference type="Proteomes" id="UP001349994">
    <property type="component" value="Unassembled WGS sequence"/>
</dbReference>
<sequence>MKELATKTTNEELLKMVKAAAPGFENVGNNVVFSDPQNGQIDAGRYFQGEVPVATLVSRIDNLKPSALIDNCRTSRKD</sequence>
<accession>A0ABU6IER4</accession>
<evidence type="ECO:0000313" key="1">
    <source>
        <dbReference type="EMBL" id="MEC4174924.1"/>
    </source>
</evidence>
<gene>
    <name evidence="1" type="ORF">VIN30_00475</name>
</gene>
<organism evidence="1 2">
    <name type="scientific">Adlercreutzia wanghongyangiae</name>
    <dbReference type="NCBI Taxonomy" id="3111451"/>
    <lineage>
        <taxon>Bacteria</taxon>
        <taxon>Bacillati</taxon>
        <taxon>Actinomycetota</taxon>
        <taxon>Coriobacteriia</taxon>
        <taxon>Eggerthellales</taxon>
        <taxon>Eggerthellaceae</taxon>
        <taxon>Adlercreutzia</taxon>
    </lineage>
</organism>
<comment type="caution">
    <text evidence="1">The sequence shown here is derived from an EMBL/GenBank/DDBJ whole genome shotgun (WGS) entry which is preliminary data.</text>
</comment>
<dbReference type="EMBL" id="JAYMFF010000002">
    <property type="protein sequence ID" value="MEC4174924.1"/>
    <property type="molecule type" value="Genomic_DNA"/>
</dbReference>
<evidence type="ECO:0000313" key="2">
    <source>
        <dbReference type="Proteomes" id="UP001349994"/>
    </source>
</evidence>
<protein>
    <submittedName>
        <fullName evidence="1">Uncharacterized protein</fullName>
    </submittedName>
</protein>
<proteinExistence type="predicted"/>
<reference evidence="1 2" key="1">
    <citation type="submission" date="2024-01" db="EMBL/GenBank/DDBJ databases">
        <title>novel species in genus Adlercreutzia.</title>
        <authorList>
            <person name="Liu X."/>
        </authorList>
    </citation>
    <scope>NUCLEOTIDE SEQUENCE [LARGE SCALE GENOMIC DNA]</scope>
    <source>
        <strain evidence="1 2">R7</strain>
    </source>
</reference>
<name>A0ABU6IER4_9ACTN</name>
<keyword evidence="2" id="KW-1185">Reference proteome</keyword>